<dbReference type="EMBL" id="JAUKTR010000001">
    <property type="protein sequence ID" value="MDO1558561.1"/>
    <property type="molecule type" value="Genomic_DNA"/>
</dbReference>
<dbReference type="SUPFAM" id="SSF81301">
    <property type="entry name" value="Nucleotidyltransferase"/>
    <property type="match status" value="1"/>
</dbReference>
<comment type="caution">
    <text evidence="1">The sequence shown here is derived from an EMBL/GenBank/DDBJ whole genome shotgun (WGS) entry which is preliminary data.</text>
</comment>
<evidence type="ECO:0000313" key="2">
    <source>
        <dbReference type="Proteomes" id="UP001169063"/>
    </source>
</evidence>
<accession>A0ABT8SJ99</accession>
<dbReference type="RefSeq" id="WP_302108970.1">
    <property type="nucleotide sequence ID" value="NZ_JAUKTR010000001.1"/>
</dbReference>
<evidence type="ECO:0000313" key="1">
    <source>
        <dbReference type="EMBL" id="MDO1558561.1"/>
    </source>
</evidence>
<reference evidence="1" key="1">
    <citation type="submission" date="2023-07" db="EMBL/GenBank/DDBJ databases">
        <title>Brevundimonas soil sp. nov., isolated from the soil of chemical plant.</title>
        <authorList>
            <person name="Wu N."/>
        </authorList>
    </citation>
    <scope>NUCLEOTIDE SEQUENCE</scope>
    <source>
        <strain evidence="1">XZ-24</strain>
    </source>
</reference>
<protein>
    <recommendedName>
        <fullName evidence="3">Nucleotidyltransferase AbiEii toxin of type IV toxin-antitoxin system</fullName>
    </recommendedName>
</protein>
<dbReference type="InterPro" id="IPR043519">
    <property type="entry name" value="NT_sf"/>
</dbReference>
<dbReference type="Gene3D" id="3.30.460.40">
    <property type="match status" value="1"/>
</dbReference>
<name>A0ABT8SJ99_9CAUL</name>
<gene>
    <name evidence="1" type="ORF">Q0812_03860</name>
</gene>
<organism evidence="1 2">
    <name type="scientific">Peiella sedimenti</name>
    <dbReference type="NCBI Taxonomy" id="3061083"/>
    <lineage>
        <taxon>Bacteria</taxon>
        <taxon>Pseudomonadati</taxon>
        <taxon>Pseudomonadota</taxon>
        <taxon>Alphaproteobacteria</taxon>
        <taxon>Caulobacterales</taxon>
        <taxon>Caulobacteraceae</taxon>
        <taxon>Peiella</taxon>
    </lineage>
</organism>
<proteinExistence type="predicted"/>
<dbReference type="Proteomes" id="UP001169063">
    <property type="component" value="Unassembled WGS sequence"/>
</dbReference>
<keyword evidence="2" id="KW-1185">Reference proteome</keyword>
<evidence type="ECO:0008006" key="3">
    <source>
        <dbReference type="Google" id="ProtNLM"/>
    </source>
</evidence>
<sequence>MSGRLPEPLVATLGVIASTASELRDPWWIYGGAAMALAGLNEPHVPDVDVLASARNAHTLIRALHGQVSEDPGEGLFRSQVFGQILTTPVPVDVMAEMDVRAGVEWTRVTFESRIPIKLEGAVVFIPSVEEQIDTCRLFGRPKDLERAERLEALIRR</sequence>